<dbReference type="AlphaFoldDB" id="A0A840IJ69"/>
<comment type="caution">
    <text evidence="2">The sequence shown here is derived from an EMBL/GenBank/DDBJ whole genome shotgun (WGS) entry which is preliminary data.</text>
</comment>
<evidence type="ECO:0000313" key="3">
    <source>
        <dbReference type="Proteomes" id="UP000585272"/>
    </source>
</evidence>
<evidence type="ECO:0000256" key="1">
    <source>
        <dbReference type="SAM" id="MobiDB-lite"/>
    </source>
</evidence>
<sequence>MGFQRGIDGPDGFRDRVGRNAGAEEERRVARSSVVAAGTLACPDCDAPIALGDRPLSPAAPLGCPFCGHEGPVRDFLSFAAPTRPTRVVVRVVLGRPQIERRTGAG</sequence>
<protein>
    <submittedName>
        <fullName evidence="2">Putative RNA-binding Zn-ribbon protein involved in translation (DUF1610 family)</fullName>
    </submittedName>
</protein>
<accession>A0A840IJ69</accession>
<evidence type="ECO:0000313" key="2">
    <source>
        <dbReference type="EMBL" id="MBB4665062.1"/>
    </source>
</evidence>
<reference evidence="2 3" key="1">
    <citation type="submission" date="2020-08" db="EMBL/GenBank/DDBJ databases">
        <title>Genomic Encyclopedia of Archaeal and Bacterial Type Strains, Phase II (KMG-II): from individual species to whole genera.</title>
        <authorList>
            <person name="Goeker M."/>
        </authorList>
    </citation>
    <scope>NUCLEOTIDE SEQUENCE [LARGE SCALE GENOMIC DNA]</scope>
    <source>
        <strain evidence="2 3">DSM 23288</strain>
    </source>
</reference>
<dbReference type="EMBL" id="JACHNU010000010">
    <property type="protein sequence ID" value="MBB4665062.1"/>
    <property type="molecule type" value="Genomic_DNA"/>
</dbReference>
<name>A0A840IJ69_9ACTN</name>
<gene>
    <name evidence="2" type="ORF">BDZ31_004681</name>
</gene>
<feature type="compositionally biased region" description="Basic and acidic residues" evidence="1">
    <location>
        <begin position="11"/>
        <end position="29"/>
    </location>
</feature>
<keyword evidence="3" id="KW-1185">Reference proteome</keyword>
<dbReference type="RefSeq" id="WP_183345653.1">
    <property type="nucleotide sequence ID" value="NZ_JACHNU010000010.1"/>
</dbReference>
<organism evidence="2 3">
    <name type="scientific">Conexibacter arvalis</name>
    <dbReference type="NCBI Taxonomy" id="912552"/>
    <lineage>
        <taxon>Bacteria</taxon>
        <taxon>Bacillati</taxon>
        <taxon>Actinomycetota</taxon>
        <taxon>Thermoleophilia</taxon>
        <taxon>Solirubrobacterales</taxon>
        <taxon>Conexibacteraceae</taxon>
        <taxon>Conexibacter</taxon>
    </lineage>
</organism>
<feature type="region of interest" description="Disordered" evidence="1">
    <location>
        <begin position="1"/>
        <end position="29"/>
    </location>
</feature>
<dbReference type="Proteomes" id="UP000585272">
    <property type="component" value="Unassembled WGS sequence"/>
</dbReference>
<proteinExistence type="predicted"/>